<reference evidence="4" key="1">
    <citation type="submission" date="2022-01" db="EMBL/GenBank/DDBJ databases">
        <authorList>
            <person name="King R."/>
        </authorList>
    </citation>
    <scope>NUCLEOTIDE SEQUENCE</scope>
</reference>
<dbReference type="GO" id="GO:0006260">
    <property type="term" value="P:DNA replication"/>
    <property type="evidence" value="ECO:0007669"/>
    <property type="project" value="UniProtKB-KW"/>
</dbReference>
<dbReference type="GO" id="GO:0034088">
    <property type="term" value="P:maintenance of mitotic sister chromatid cohesion"/>
    <property type="evidence" value="ECO:0007669"/>
    <property type="project" value="TreeGrafter"/>
</dbReference>
<dbReference type="Proteomes" id="UP001153636">
    <property type="component" value="Chromosome 1"/>
</dbReference>
<keyword evidence="5" id="KW-1185">Reference proteome</keyword>
<dbReference type="OrthoDB" id="5199543at2759"/>
<dbReference type="GO" id="GO:0000775">
    <property type="term" value="C:chromosome, centromeric region"/>
    <property type="evidence" value="ECO:0007669"/>
    <property type="project" value="TreeGrafter"/>
</dbReference>
<dbReference type="Pfam" id="PF09724">
    <property type="entry name" value="Dcc1"/>
    <property type="match status" value="1"/>
</dbReference>
<dbReference type="GO" id="GO:0031390">
    <property type="term" value="C:Ctf18 RFC-like complex"/>
    <property type="evidence" value="ECO:0007669"/>
    <property type="project" value="InterPro"/>
</dbReference>
<protein>
    <recommendedName>
        <fullName evidence="2">Sister chromatid cohesion protein DCC1</fullName>
    </recommendedName>
</protein>
<proteinExistence type="inferred from homology"/>
<dbReference type="GO" id="GO:0000785">
    <property type="term" value="C:chromatin"/>
    <property type="evidence" value="ECO:0007669"/>
    <property type="project" value="TreeGrafter"/>
</dbReference>
<sequence>MDKTVVNKKERTLEDIKGILSLAKLNIDDLKPTSQALYFTPENLHEHDYKLLQLDPYLLQEITEGSKLCFKGEQHEEVVICSDTRTFHVVEAETSNSLLLTTGLKFCKDLDDSKSNIQKVTVRAIFYDYLEATVGKPNLKKIDDLLKKSLYCGPENEYKINKGNLITRQQLCENVQASHKEINNALESMTVIEIDNKIRLLDIEYHFRVLSYMLKLIDENSWELDEVDFKETVDSLQNLAPKEVLSNLFDKYAEESKEIDGIPLYRYKEDVVCKFFAQVLLHDTGKFNLDEFLQAWKESVPEGMVPDEEMLYGIAIIDRKSVPNVIWAFDENNLPENINERFKILFEAKTKWTIPEISPYIKRLATDKLDVNALLAKYARASKVDGVKFYSSKHGK</sequence>
<name>A0A9P0CCX5_9CUCU</name>
<keyword evidence="3" id="KW-0235">DNA replication</keyword>
<dbReference type="EMBL" id="OV651813">
    <property type="protein sequence ID" value="CAH1098468.1"/>
    <property type="molecule type" value="Genomic_DNA"/>
</dbReference>
<organism evidence="4 5">
    <name type="scientific">Psylliodes chrysocephalus</name>
    <dbReference type="NCBI Taxonomy" id="3402493"/>
    <lineage>
        <taxon>Eukaryota</taxon>
        <taxon>Metazoa</taxon>
        <taxon>Ecdysozoa</taxon>
        <taxon>Arthropoda</taxon>
        <taxon>Hexapoda</taxon>
        <taxon>Insecta</taxon>
        <taxon>Pterygota</taxon>
        <taxon>Neoptera</taxon>
        <taxon>Endopterygota</taxon>
        <taxon>Coleoptera</taxon>
        <taxon>Polyphaga</taxon>
        <taxon>Cucujiformia</taxon>
        <taxon>Chrysomeloidea</taxon>
        <taxon>Chrysomelidae</taxon>
        <taxon>Galerucinae</taxon>
        <taxon>Alticini</taxon>
        <taxon>Psylliodes</taxon>
    </lineage>
</organism>
<evidence type="ECO:0000256" key="3">
    <source>
        <dbReference type="ARBA" id="ARBA00022705"/>
    </source>
</evidence>
<evidence type="ECO:0000313" key="4">
    <source>
        <dbReference type="EMBL" id="CAH1098468.1"/>
    </source>
</evidence>
<dbReference type="PANTHER" id="PTHR13395">
    <property type="entry name" value="SISTER CHROMATID COHESION PROTEIN DCC1-RELATED"/>
    <property type="match status" value="1"/>
</dbReference>
<accession>A0A9P0CCX5</accession>
<gene>
    <name evidence="4" type="ORF">PSYICH_LOCUS983</name>
</gene>
<evidence type="ECO:0000256" key="2">
    <source>
        <dbReference type="ARBA" id="ARBA00017682"/>
    </source>
</evidence>
<dbReference type="PANTHER" id="PTHR13395:SF6">
    <property type="entry name" value="SISTER CHROMATID COHESION PROTEIN DCC1"/>
    <property type="match status" value="1"/>
</dbReference>
<evidence type="ECO:0000256" key="1">
    <source>
        <dbReference type="ARBA" id="ARBA00007017"/>
    </source>
</evidence>
<dbReference type="InterPro" id="IPR019128">
    <property type="entry name" value="Dcc1"/>
</dbReference>
<evidence type="ECO:0000313" key="5">
    <source>
        <dbReference type="Proteomes" id="UP001153636"/>
    </source>
</evidence>
<dbReference type="AlphaFoldDB" id="A0A9P0CCX5"/>
<comment type="similarity">
    <text evidence="1">Belongs to the DCC1 family.</text>
</comment>